<evidence type="ECO:0000256" key="3">
    <source>
        <dbReference type="ARBA" id="ARBA00020078"/>
    </source>
</evidence>
<sequence length="206" mass="22577">MGRGRRKTGALERMMGSRIPFLLALFFAAHLQGPSGAQSISQSELADFKDLLQRIESQVALAKKEEIERNLDEANEEPEGDAAQLLSSWDGEYSRPSSDGTVGRVNWQPPERAPAAAARNKLGAFFNAPRRLSSCFGQRLDRIGSVSGLGCNRRYAPSGWDDRKSQKLFGDTLQPKGCTVYGSERGQGGWACLVDLKVQHDGPRNP</sequence>
<evidence type="ECO:0000256" key="2">
    <source>
        <dbReference type="ARBA" id="ARBA00009041"/>
    </source>
</evidence>
<proteinExistence type="inferred from homology"/>
<keyword evidence="4" id="KW-0840">Vasodilator</keyword>
<keyword evidence="6" id="KW-0800">Toxin</keyword>
<dbReference type="PANTHER" id="PTHR14066:SF2">
    <property type="entry name" value="NATRIURETIC PEPTIDES A"/>
    <property type="match status" value="1"/>
</dbReference>
<dbReference type="GO" id="GO:0019934">
    <property type="term" value="P:cGMP-mediated signaling"/>
    <property type="evidence" value="ECO:0007669"/>
    <property type="project" value="TreeGrafter"/>
</dbReference>
<evidence type="ECO:0000313" key="14">
    <source>
        <dbReference type="Proteomes" id="UP000504612"/>
    </source>
</evidence>
<dbReference type="PRINTS" id="PR00711">
    <property type="entry name" value="ANATPEPTIDE"/>
</dbReference>
<keyword evidence="14" id="KW-1185">Reference proteome</keyword>
<dbReference type="InterPro" id="IPR000663">
    <property type="entry name" value="Natr_peptide"/>
</dbReference>
<dbReference type="GO" id="GO:0005179">
    <property type="term" value="F:hormone activity"/>
    <property type="evidence" value="ECO:0007669"/>
    <property type="project" value="UniProtKB-KW"/>
</dbReference>
<reference evidence="15" key="1">
    <citation type="submission" date="2025-08" db="UniProtKB">
        <authorList>
            <consortium name="RefSeq"/>
        </authorList>
    </citation>
    <scope>IDENTIFICATION</scope>
</reference>
<organism evidence="14 15">
    <name type="scientific">Notechis scutatus</name>
    <name type="common">mainland tiger snake</name>
    <dbReference type="NCBI Taxonomy" id="8663"/>
    <lineage>
        <taxon>Eukaryota</taxon>
        <taxon>Metazoa</taxon>
        <taxon>Chordata</taxon>
        <taxon>Craniata</taxon>
        <taxon>Vertebrata</taxon>
        <taxon>Euteleostomi</taxon>
        <taxon>Lepidosauria</taxon>
        <taxon>Squamata</taxon>
        <taxon>Bifurcata</taxon>
        <taxon>Unidentata</taxon>
        <taxon>Episquamata</taxon>
        <taxon>Toxicofera</taxon>
        <taxon>Serpentes</taxon>
        <taxon>Colubroidea</taxon>
        <taxon>Elapidae</taxon>
        <taxon>Hydrophiinae</taxon>
        <taxon>Notechis</taxon>
    </lineage>
</organism>
<dbReference type="PANTHER" id="PTHR14066">
    <property type="entry name" value="ATRIAL NATRIURETIC FACTOR PRECURSOR"/>
    <property type="match status" value="1"/>
</dbReference>
<dbReference type="InterPro" id="IPR030480">
    <property type="entry name" value="Natr_peptide_CS"/>
</dbReference>
<dbReference type="GO" id="GO:0090729">
    <property type="term" value="F:toxin activity"/>
    <property type="evidence" value="ECO:0007669"/>
    <property type="project" value="UniProtKB-KW"/>
</dbReference>
<dbReference type="Proteomes" id="UP000504612">
    <property type="component" value="Unplaced"/>
</dbReference>
<dbReference type="GO" id="GO:0007218">
    <property type="term" value="P:neuropeptide signaling pathway"/>
    <property type="evidence" value="ECO:0007669"/>
    <property type="project" value="TreeGrafter"/>
</dbReference>
<dbReference type="GO" id="GO:0006182">
    <property type="term" value="P:cGMP biosynthetic process"/>
    <property type="evidence" value="ECO:0007669"/>
    <property type="project" value="TreeGrafter"/>
</dbReference>
<dbReference type="InterPro" id="IPR050787">
    <property type="entry name" value="Natriuretic_peptide"/>
</dbReference>
<evidence type="ECO:0000256" key="7">
    <source>
        <dbReference type="ARBA" id="ARBA00022702"/>
    </source>
</evidence>
<feature type="signal peptide" evidence="13">
    <location>
        <begin position="1"/>
        <end position="37"/>
    </location>
</feature>
<evidence type="ECO:0000256" key="4">
    <source>
        <dbReference type="ARBA" id="ARBA00022429"/>
    </source>
</evidence>
<evidence type="ECO:0000256" key="12">
    <source>
        <dbReference type="SAM" id="Coils"/>
    </source>
</evidence>
<dbReference type="RefSeq" id="XP_026546883.1">
    <property type="nucleotide sequence ID" value="XM_026691098.1"/>
</dbReference>
<evidence type="ECO:0000256" key="5">
    <source>
        <dbReference type="ARBA" id="ARBA00022525"/>
    </source>
</evidence>
<comment type="similarity">
    <text evidence="2 11">Belongs to the natriuretic peptide family.</text>
</comment>
<keyword evidence="12" id="KW-0175">Coiled coil</keyword>
<dbReference type="Pfam" id="PF00212">
    <property type="entry name" value="ANP"/>
    <property type="match status" value="1"/>
</dbReference>
<keyword evidence="10" id="KW-1015">Disulfide bond</keyword>
<feature type="coiled-coil region" evidence="12">
    <location>
        <begin position="45"/>
        <end position="77"/>
    </location>
</feature>
<dbReference type="GO" id="GO:0005737">
    <property type="term" value="C:cytoplasm"/>
    <property type="evidence" value="ECO:0007669"/>
    <property type="project" value="TreeGrafter"/>
</dbReference>
<keyword evidence="13" id="KW-0732">Signal</keyword>
<protein>
    <recommendedName>
        <fullName evidence="3">Natriuretic peptides A</fullName>
    </recommendedName>
</protein>
<evidence type="ECO:0000313" key="15">
    <source>
        <dbReference type="RefSeq" id="XP_026546883.1"/>
    </source>
</evidence>
<dbReference type="AlphaFoldDB" id="A0A6J1W1Z0"/>
<comment type="subcellular location">
    <subcellularLocation>
        <location evidence="1 11">Secreted</location>
    </subcellularLocation>
</comment>
<evidence type="ECO:0000256" key="10">
    <source>
        <dbReference type="ARBA" id="ARBA00023157"/>
    </source>
</evidence>
<dbReference type="GO" id="GO:0005615">
    <property type="term" value="C:extracellular space"/>
    <property type="evidence" value="ECO:0007669"/>
    <property type="project" value="TreeGrafter"/>
</dbReference>
<dbReference type="GO" id="GO:0007168">
    <property type="term" value="P:receptor guanylyl cyclase signaling pathway"/>
    <property type="evidence" value="ECO:0007669"/>
    <property type="project" value="TreeGrafter"/>
</dbReference>
<dbReference type="PRINTS" id="PR00710">
    <property type="entry name" value="NATPEPTIDES"/>
</dbReference>
<dbReference type="GO" id="GO:0003085">
    <property type="term" value="P:negative regulation of systemic arterial blood pressure"/>
    <property type="evidence" value="ECO:0007669"/>
    <property type="project" value="TreeGrafter"/>
</dbReference>
<evidence type="ECO:0000256" key="11">
    <source>
        <dbReference type="RuleBase" id="RU003686"/>
    </source>
</evidence>
<dbReference type="PROSITE" id="PS00263">
    <property type="entry name" value="NATRIURETIC_PEPTIDE"/>
    <property type="match status" value="1"/>
</dbReference>
<keyword evidence="5" id="KW-0964">Secreted</keyword>
<name>A0A6J1W1Z0_9SAUR</name>
<evidence type="ECO:0000256" key="1">
    <source>
        <dbReference type="ARBA" id="ARBA00004613"/>
    </source>
</evidence>
<dbReference type="GO" id="GO:0051427">
    <property type="term" value="F:hormone receptor binding"/>
    <property type="evidence" value="ECO:0007669"/>
    <property type="project" value="TreeGrafter"/>
</dbReference>
<feature type="chain" id="PRO_5027008592" description="Natriuretic peptides A" evidence="13">
    <location>
        <begin position="38"/>
        <end position="206"/>
    </location>
</feature>
<evidence type="ECO:0000256" key="8">
    <source>
        <dbReference type="ARBA" id="ARBA00022858"/>
    </source>
</evidence>
<keyword evidence="9" id="KW-0382">Hypotensive agent</keyword>
<keyword evidence="7" id="KW-0372">Hormone</keyword>
<evidence type="ECO:0000256" key="6">
    <source>
        <dbReference type="ARBA" id="ARBA00022656"/>
    </source>
</evidence>
<dbReference type="GeneID" id="113428544"/>
<dbReference type="KEGG" id="nss:113428544"/>
<evidence type="ECO:0000256" key="13">
    <source>
        <dbReference type="SAM" id="SignalP"/>
    </source>
</evidence>
<gene>
    <name evidence="15" type="primary">LOC113428544</name>
</gene>
<evidence type="ECO:0000256" key="9">
    <source>
        <dbReference type="ARBA" id="ARBA00022924"/>
    </source>
</evidence>
<dbReference type="InterPro" id="IPR002407">
    <property type="entry name" value="Natriuretic_peptide_atrial"/>
</dbReference>
<keyword evidence="8 11" id="KW-0838">Vasoactive</keyword>
<accession>A0A6J1W1Z0</accession>
<dbReference type="GO" id="GO:0042311">
    <property type="term" value="P:vasodilation"/>
    <property type="evidence" value="ECO:0007669"/>
    <property type="project" value="UniProtKB-KW"/>
</dbReference>
<dbReference type="SMART" id="SM00183">
    <property type="entry name" value="NAT_PEP"/>
    <property type="match status" value="1"/>
</dbReference>